<evidence type="ECO:0000256" key="1">
    <source>
        <dbReference type="ARBA" id="ARBA00022428"/>
    </source>
</evidence>
<dbReference type="EMBL" id="JADOBI010000019">
    <property type="protein sequence ID" value="MBF7982790.1"/>
    <property type="molecule type" value="Genomic_DNA"/>
</dbReference>
<keyword evidence="3" id="KW-0547">Nucleotide-binding</keyword>
<feature type="domain" description="AMP-binding enzyme C-terminal" evidence="6">
    <location>
        <begin position="374"/>
        <end position="437"/>
    </location>
</feature>
<evidence type="ECO:0000259" key="6">
    <source>
        <dbReference type="Pfam" id="PF13193"/>
    </source>
</evidence>
<dbReference type="Gene3D" id="3.40.50.12780">
    <property type="entry name" value="N-terminal domain of ligase-like"/>
    <property type="match status" value="1"/>
</dbReference>
<sequence>MAEQMINDWPWRERANRSPFAVALKAGDITWCWRDLQHRVDSLAAGFIQQGVSEGTGVVLRSKNSLDALLSYLALLQAGARLLPLNPQLPQSLCEELLPQLDISFVLDLTGQPLPLSQTPLHLRNAFSVSCVSWLPERIATMTLTSGSSGLPKAAAHTLSAHLASARGVLSLIPFTQNDSWLLSLPQFHVSGQGIIWRWLTAGATLVLAADKNIAAALAECSHASLVPTQLWRLLQQPAFPASLRHVLLGGAQIPLELTTQAEKAGVQCWCGYGMTETASTVTAKRADASAGVGMPLAGKDVRISDEEILIRADSLAAGYWKNGGLTPLTPLTDADGWLHTRDRGGWHAGELFIAGRLDNLFFSGGEGIQPEDIEKVLVSHPQVSQAFVVPVADEQFGHRPVAVLDAQAGLVYAELNLWLSRKLPHFQLPVAYHALPETLAQGGIKISRLRIRQWIETLTA</sequence>
<dbReference type="GO" id="GO:0008756">
    <property type="term" value="F:o-succinylbenzoate-CoA ligase activity"/>
    <property type="evidence" value="ECO:0007669"/>
    <property type="project" value="UniProtKB-EC"/>
</dbReference>
<dbReference type="InterPro" id="IPR050237">
    <property type="entry name" value="ATP-dep_AMP-bd_enzyme"/>
</dbReference>
<name>A0ABS0ECI7_9GAMM</name>
<accession>A0ABS0ECI7</accession>
<evidence type="ECO:0000313" key="8">
    <source>
        <dbReference type="Proteomes" id="UP000636811"/>
    </source>
</evidence>
<dbReference type="InterPro" id="IPR020845">
    <property type="entry name" value="AMP-binding_CS"/>
</dbReference>
<dbReference type="InterPro" id="IPR010192">
    <property type="entry name" value="MenE"/>
</dbReference>
<dbReference type="Pfam" id="PF13193">
    <property type="entry name" value="AMP-binding_C"/>
    <property type="match status" value="1"/>
</dbReference>
<dbReference type="PANTHER" id="PTHR43767:SF1">
    <property type="entry name" value="NONRIBOSOMAL PEPTIDE SYNTHASE PES1 (EUROFUNG)-RELATED"/>
    <property type="match status" value="1"/>
</dbReference>
<protein>
    <submittedName>
        <fullName evidence="7">O-succinylbenzoate--CoA ligase</fullName>
        <ecNumber evidence="7">6.2.1.26</ecNumber>
    </submittedName>
</protein>
<keyword evidence="2 7" id="KW-0436">Ligase</keyword>
<dbReference type="InterPro" id="IPR000873">
    <property type="entry name" value="AMP-dep_synth/lig_dom"/>
</dbReference>
<dbReference type="EC" id="6.2.1.26" evidence="7"/>
<dbReference type="RefSeq" id="WP_195816355.1">
    <property type="nucleotide sequence ID" value="NZ_JADOBI010000019.1"/>
</dbReference>
<proteinExistence type="predicted"/>
<keyword evidence="8" id="KW-1185">Reference proteome</keyword>
<evidence type="ECO:0000256" key="2">
    <source>
        <dbReference type="ARBA" id="ARBA00022598"/>
    </source>
</evidence>
<feature type="domain" description="AMP-dependent synthetase/ligase" evidence="5">
    <location>
        <begin position="12"/>
        <end position="321"/>
    </location>
</feature>
<dbReference type="SUPFAM" id="SSF56801">
    <property type="entry name" value="Acetyl-CoA synthetase-like"/>
    <property type="match status" value="1"/>
</dbReference>
<dbReference type="InterPro" id="IPR045851">
    <property type="entry name" value="AMP-bd_C_sf"/>
</dbReference>
<evidence type="ECO:0000259" key="5">
    <source>
        <dbReference type="Pfam" id="PF00501"/>
    </source>
</evidence>
<organism evidence="7 8">
    <name type="scientific">Rahnella laticis</name>
    <dbReference type="NCBI Taxonomy" id="2787622"/>
    <lineage>
        <taxon>Bacteria</taxon>
        <taxon>Pseudomonadati</taxon>
        <taxon>Pseudomonadota</taxon>
        <taxon>Gammaproteobacteria</taxon>
        <taxon>Enterobacterales</taxon>
        <taxon>Yersiniaceae</taxon>
        <taxon>Rahnella</taxon>
    </lineage>
</organism>
<dbReference type="PANTHER" id="PTHR43767">
    <property type="entry name" value="LONG-CHAIN-FATTY-ACID--COA LIGASE"/>
    <property type="match status" value="1"/>
</dbReference>
<evidence type="ECO:0000313" key="7">
    <source>
        <dbReference type="EMBL" id="MBF7982790.1"/>
    </source>
</evidence>
<evidence type="ECO:0000256" key="3">
    <source>
        <dbReference type="ARBA" id="ARBA00022741"/>
    </source>
</evidence>
<dbReference type="NCBIfam" id="NF006539">
    <property type="entry name" value="PRK09029.1"/>
    <property type="match status" value="1"/>
</dbReference>
<dbReference type="InterPro" id="IPR025110">
    <property type="entry name" value="AMP-bd_C"/>
</dbReference>
<dbReference type="InterPro" id="IPR042099">
    <property type="entry name" value="ANL_N_sf"/>
</dbReference>
<dbReference type="PROSITE" id="PS00455">
    <property type="entry name" value="AMP_BINDING"/>
    <property type="match status" value="1"/>
</dbReference>
<reference evidence="7 8" key="1">
    <citation type="submission" date="2020-11" db="EMBL/GenBank/DDBJ databases">
        <title>Taxonomic investigation of Rahnella strains.</title>
        <authorList>
            <person name="Lee S.D."/>
        </authorList>
    </citation>
    <scope>NUCLEOTIDE SEQUENCE [LARGE SCALE GENOMIC DNA]</scope>
    <source>
        <strain evidence="7 8">SAP-17</strain>
    </source>
</reference>
<evidence type="ECO:0000256" key="4">
    <source>
        <dbReference type="ARBA" id="ARBA00022840"/>
    </source>
</evidence>
<dbReference type="Pfam" id="PF00501">
    <property type="entry name" value="AMP-binding"/>
    <property type="match status" value="1"/>
</dbReference>
<comment type="caution">
    <text evidence="7">The sequence shown here is derived from an EMBL/GenBank/DDBJ whole genome shotgun (WGS) entry which is preliminary data.</text>
</comment>
<dbReference type="CDD" id="cd17630">
    <property type="entry name" value="OSB_MenE-like"/>
    <property type="match status" value="1"/>
</dbReference>
<keyword evidence="1" id="KW-0474">Menaquinone biosynthesis</keyword>
<keyword evidence="4" id="KW-0067">ATP-binding</keyword>
<dbReference type="NCBIfam" id="TIGR01923">
    <property type="entry name" value="menE"/>
    <property type="match status" value="1"/>
</dbReference>
<dbReference type="Gene3D" id="3.30.300.30">
    <property type="match status" value="1"/>
</dbReference>
<gene>
    <name evidence="7" type="primary">menE</name>
    <name evidence="7" type="ORF">IV433_25625</name>
</gene>
<dbReference type="Proteomes" id="UP000636811">
    <property type="component" value="Unassembled WGS sequence"/>
</dbReference>